<keyword evidence="11" id="KW-0472">Membrane</keyword>
<evidence type="ECO:0000256" key="5">
    <source>
        <dbReference type="ARBA" id="ARBA00022679"/>
    </source>
</evidence>
<keyword evidence="5" id="KW-0808">Transferase</keyword>
<evidence type="ECO:0000259" key="13">
    <source>
        <dbReference type="PROSITE" id="PS50885"/>
    </source>
</evidence>
<evidence type="ECO:0000256" key="11">
    <source>
        <dbReference type="SAM" id="Phobius"/>
    </source>
</evidence>
<reference evidence="14 15" key="2">
    <citation type="submission" date="2020-03" db="EMBL/GenBank/DDBJ databases">
        <authorList>
            <person name="Ichikawa N."/>
            <person name="Kimura A."/>
            <person name="Kitahashi Y."/>
            <person name="Uohara A."/>
        </authorList>
    </citation>
    <scope>NUCLEOTIDE SEQUENCE [LARGE SCALE GENOMIC DNA]</scope>
    <source>
        <strain evidence="14 15">NBRC 108639</strain>
    </source>
</reference>
<dbReference type="EMBL" id="BLPF01000001">
    <property type="protein sequence ID" value="GFJ78670.1"/>
    <property type="molecule type" value="Genomic_DNA"/>
</dbReference>
<dbReference type="SUPFAM" id="SSF55874">
    <property type="entry name" value="ATPase domain of HSP90 chaperone/DNA topoisomerase II/histidine kinase"/>
    <property type="match status" value="1"/>
</dbReference>
<dbReference type="CDD" id="cd06225">
    <property type="entry name" value="HAMP"/>
    <property type="match status" value="1"/>
</dbReference>
<dbReference type="Pfam" id="PF00672">
    <property type="entry name" value="HAMP"/>
    <property type="match status" value="1"/>
</dbReference>
<dbReference type="GO" id="GO:0005886">
    <property type="term" value="C:plasma membrane"/>
    <property type="evidence" value="ECO:0007669"/>
    <property type="project" value="TreeGrafter"/>
</dbReference>
<evidence type="ECO:0000256" key="7">
    <source>
        <dbReference type="ARBA" id="ARBA00022777"/>
    </source>
</evidence>
<dbReference type="InterPro" id="IPR013587">
    <property type="entry name" value="Nitrate/nitrite_sensing"/>
</dbReference>
<dbReference type="Gene3D" id="6.10.340.10">
    <property type="match status" value="1"/>
</dbReference>
<proteinExistence type="predicted"/>
<evidence type="ECO:0000256" key="3">
    <source>
        <dbReference type="ARBA" id="ARBA00012438"/>
    </source>
</evidence>
<evidence type="ECO:0000256" key="6">
    <source>
        <dbReference type="ARBA" id="ARBA00022692"/>
    </source>
</evidence>
<evidence type="ECO:0000256" key="2">
    <source>
        <dbReference type="ARBA" id="ARBA00004370"/>
    </source>
</evidence>
<dbReference type="InterPro" id="IPR050428">
    <property type="entry name" value="TCS_sensor_his_kinase"/>
</dbReference>
<feature type="region of interest" description="Disordered" evidence="10">
    <location>
        <begin position="778"/>
        <end position="844"/>
    </location>
</feature>
<feature type="compositionally biased region" description="Pro residues" evidence="10">
    <location>
        <begin position="795"/>
        <end position="804"/>
    </location>
</feature>
<dbReference type="Proteomes" id="UP000482800">
    <property type="component" value="Unassembled WGS sequence"/>
</dbReference>
<name>A0A6V8K589_9ACTN</name>
<dbReference type="GO" id="GO:0000160">
    <property type="term" value="P:phosphorelay signal transduction system"/>
    <property type="evidence" value="ECO:0007669"/>
    <property type="project" value="UniProtKB-KW"/>
</dbReference>
<feature type="domain" description="Histidine kinase" evidence="12">
    <location>
        <begin position="512"/>
        <end position="617"/>
    </location>
</feature>
<dbReference type="InterPro" id="IPR036890">
    <property type="entry name" value="HATPase_C_sf"/>
</dbReference>
<dbReference type="InterPro" id="IPR003594">
    <property type="entry name" value="HATPase_dom"/>
</dbReference>
<evidence type="ECO:0000256" key="4">
    <source>
        <dbReference type="ARBA" id="ARBA00022553"/>
    </source>
</evidence>
<keyword evidence="8 11" id="KW-1133">Transmembrane helix</keyword>
<dbReference type="AlphaFoldDB" id="A0A6V8K589"/>
<feature type="region of interest" description="Disordered" evidence="10">
    <location>
        <begin position="695"/>
        <end position="757"/>
    </location>
</feature>
<evidence type="ECO:0000256" key="9">
    <source>
        <dbReference type="ARBA" id="ARBA00023012"/>
    </source>
</evidence>
<keyword evidence="6 11" id="KW-0812">Transmembrane</keyword>
<sequence>MLLGRLRIRGKLAVLVMVPLLLVGVLTVPLVVNRAGLAGRAADTARTVRIASEVGGLVGDLQQERMLSVGYLLGTVDTAGLTLQSTAVADRTADLRASLGDDLPPAVSRAIDTIGDLEKVRAGVLGRAIRSDQVIAAYGAVTARILDSLRLLDNIDVASAGGRQVVALDAVLQMNDLISAGAALMVVMVAERSAGSMTGYTANIAALQAIITRFNAYATPEQSSLFQLVQQALNDRVGADFPVTVQTNPLQALARFTVQQLYPSLESFIVLGRFVERKIVTDVTAEVERQQTVVLTTAYGVITLALLVLIGVVLMSVVVARAVARPLSSLTRSAERVATVAETELRRVADEDADDEAEPIHLEPVDVRSADEIGDLARAFDRVQTTAARLVERQVSSRRNVAQMFGHVGRRTQNLVGRQIALIDRLEQEETDPQRLQQLYRLDHVSSRLRRNAGSLVVLSGSAGVSGAEEHIVPLPLADIVRLALGEIEEYTRVDVQVPGGIAVAPAVTGDLVLLLAEVMENATVFSPPHTRVTVNAMVTGHVVRLRVVDHGLGLSPERIAEENARLARRERLDLAPTEVLGLFVVGRLARKHGLAVALSETPGGGVTVTVDIGQDHLVRTAIQEPDPVPPPQPPKPARGLASVRHLNVAPSYGGDEPAVVQRAVARALVATAEHEPSFNVDALDRATRTIGSGNSWNAFAPRPAAPPVPPADPAPAATPAPAPRTAPTHGGLRQRVPGAQLPEGTAPGADRTPAPTGVDAATARALVEEFEAGVRRAESTVSDEPVARSEVPPVIAPPAPGPRAPLTRRVPGATLPADIPTQPPPQVLPDQWSPDPDAARDSLEQFESGVARALQQEGTQQ</sequence>
<dbReference type="GO" id="GO:0004673">
    <property type="term" value="F:protein histidine kinase activity"/>
    <property type="evidence" value="ECO:0007669"/>
    <property type="project" value="UniProtKB-EC"/>
</dbReference>
<evidence type="ECO:0000256" key="10">
    <source>
        <dbReference type="SAM" id="MobiDB-lite"/>
    </source>
</evidence>
<dbReference type="SMART" id="SM00304">
    <property type="entry name" value="HAMP"/>
    <property type="match status" value="1"/>
</dbReference>
<gene>
    <name evidence="14" type="ORF">Phou_028500</name>
</gene>
<evidence type="ECO:0000313" key="14">
    <source>
        <dbReference type="EMBL" id="GFJ78670.1"/>
    </source>
</evidence>
<dbReference type="InterPro" id="IPR003660">
    <property type="entry name" value="HAMP_dom"/>
</dbReference>
<dbReference type="Gene3D" id="3.30.565.10">
    <property type="entry name" value="Histidine kinase-like ATPase, C-terminal domain"/>
    <property type="match status" value="1"/>
</dbReference>
<evidence type="ECO:0000256" key="1">
    <source>
        <dbReference type="ARBA" id="ARBA00000085"/>
    </source>
</evidence>
<evidence type="ECO:0000259" key="12">
    <source>
        <dbReference type="PROSITE" id="PS50109"/>
    </source>
</evidence>
<reference evidence="14 15" key="1">
    <citation type="submission" date="2020-03" db="EMBL/GenBank/DDBJ databases">
        <title>Whole genome shotgun sequence of Phytohabitans houttuyneae NBRC 108639.</title>
        <authorList>
            <person name="Komaki H."/>
            <person name="Tamura T."/>
        </authorList>
    </citation>
    <scope>NUCLEOTIDE SEQUENCE [LARGE SCALE GENOMIC DNA]</scope>
    <source>
        <strain evidence="14 15">NBRC 108639</strain>
    </source>
</reference>
<dbReference type="PANTHER" id="PTHR45436">
    <property type="entry name" value="SENSOR HISTIDINE KINASE YKOH"/>
    <property type="match status" value="1"/>
</dbReference>
<dbReference type="PROSITE" id="PS50885">
    <property type="entry name" value="HAMP"/>
    <property type="match status" value="1"/>
</dbReference>
<comment type="caution">
    <text evidence="14">The sequence shown here is derived from an EMBL/GenBank/DDBJ whole genome shotgun (WGS) entry which is preliminary data.</text>
</comment>
<dbReference type="PROSITE" id="PS50109">
    <property type="entry name" value="HIS_KIN"/>
    <property type="match status" value="1"/>
</dbReference>
<evidence type="ECO:0000313" key="15">
    <source>
        <dbReference type="Proteomes" id="UP000482800"/>
    </source>
</evidence>
<feature type="transmembrane region" description="Helical" evidence="11">
    <location>
        <begin position="12"/>
        <end position="32"/>
    </location>
</feature>
<dbReference type="Pfam" id="PF08376">
    <property type="entry name" value="NIT"/>
    <property type="match status" value="1"/>
</dbReference>
<accession>A0A6V8K589</accession>
<keyword evidence="9" id="KW-0902">Two-component regulatory system</keyword>
<protein>
    <recommendedName>
        <fullName evidence="3">histidine kinase</fullName>
        <ecNumber evidence="3">2.7.13.3</ecNumber>
    </recommendedName>
</protein>
<evidence type="ECO:0000256" key="8">
    <source>
        <dbReference type="ARBA" id="ARBA00022989"/>
    </source>
</evidence>
<organism evidence="14 15">
    <name type="scientific">Phytohabitans houttuyneae</name>
    <dbReference type="NCBI Taxonomy" id="1076126"/>
    <lineage>
        <taxon>Bacteria</taxon>
        <taxon>Bacillati</taxon>
        <taxon>Actinomycetota</taxon>
        <taxon>Actinomycetes</taxon>
        <taxon>Micromonosporales</taxon>
        <taxon>Micromonosporaceae</taxon>
    </lineage>
</organism>
<keyword evidence="4" id="KW-0597">Phosphoprotein</keyword>
<dbReference type="EC" id="2.7.13.3" evidence="3"/>
<feature type="transmembrane region" description="Helical" evidence="11">
    <location>
        <begin position="298"/>
        <end position="323"/>
    </location>
</feature>
<dbReference type="InterPro" id="IPR005467">
    <property type="entry name" value="His_kinase_dom"/>
</dbReference>
<keyword evidence="7 14" id="KW-0418">Kinase</keyword>
<feature type="compositionally biased region" description="Pro residues" evidence="10">
    <location>
        <begin position="704"/>
        <end position="725"/>
    </location>
</feature>
<comment type="subcellular location">
    <subcellularLocation>
        <location evidence="2">Membrane</location>
    </subcellularLocation>
</comment>
<dbReference type="RefSeq" id="WP_173056393.1">
    <property type="nucleotide sequence ID" value="NZ_BAABGO010000001.1"/>
</dbReference>
<feature type="domain" description="HAMP" evidence="13">
    <location>
        <begin position="321"/>
        <end position="392"/>
    </location>
</feature>
<dbReference type="Pfam" id="PF02518">
    <property type="entry name" value="HATPase_c"/>
    <property type="match status" value="1"/>
</dbReference>
<comment type="catalytic activity">
    <reaction evidence="1">
        <text>ATP + protein L-histidine = ADP + protein N-phospho-L-histidine.</text>
        <dbReference type="EC" id="2.7.13.3"/>
    </reaction>
</comment>
<keyword evidence="15" id="KW-1185">Reference proteome</keyword>
<dbReference type="PANTHER" id="PTHR45436:SF5">
    <property type="entry name" value="SENSOR HISTIDINE KINASE TRCS"/>
    <property type="match status" value="1"/>
</dbReference>